<name>A0A2M8KCB0_9BACT</name>
<keyword evidence="1" id="KW-0812">Transmembrane</keyword>
<dbReference type="EMBL" id="PFDX01000013">
    <property type="protein sequence ID" value="PJE57561.1"/>
    <property type="molecule type" value="Genomic_DNA"/>
</dbReference>
<feature type="transmembrane region" description="Helical" evidence="1">
    <location>
        <begin position="118"/>
        <end position="138"/>
    </location>
</feature>
<dbReference type="Proteomes" id="UP000231648">
    <property type="component" value="Unassembled WGS sequence"/>
</dbReference>
<feature type="transmembrane region" description="Helical" evidence="1">
    <location>
        <begin position="6"/>
        <end position="32"/>
    </location>
</feature>
<reference evidence="4" key="1">
    <citation type="submission" date="2017-09" db="EMBL/GenBank/DDBJ databases">
        <title>Depth-based differentiation of microbial function through sediment-hosted aquifers and enrichment of novel symbionts in the deep terrestrial subsurface.</title>
        <authorList>
            <person name="Probst A.J."/>
            <person name="Ladd B."/>
            <person name="Jarett J.K."/>
            <person name="Geller-Mcgrath D.E."/>
            <person name="Sieber C.M.K."/>
            <person name="Emerson J.B."/>
            <person name="Anantharaman K."/>
            <person name="Thomas B.C."/>
            <person name="Malmstrom R."/>
            <person name="Stieglmeier M."/>
            <person name="Klingl A."/>
            <person name="Woyke T."/>
            <person name="Ryan C.M."/>
            <person name="Banfield J.F."/>
        </authorList>
    </citation>
    <scope>NUCLEOTIDE SEQUENCE [LARGE SCALE GENOMIC DNA]</scope>
</reference>
<evidence type="ECO:0000313" key="4">
    <source>
        <dbReference type="Proteomes" id="UP000231648"/>
    </source>
</evidence>
<accession>A0A2M8KCB0</accession>
<gene>
    <name evidence="3" type="ORF">COU82_01245</name>
</gene>
<keyword evidence="1" id="KW-1133">Transmembrane helix</keyword>
<keyword evidence="1" id="KW-0472">Membrane</keyword>
<feature type="transmembrane region" description="Helical" evidence="1">
    <location>
        <begin position="77"/>
        <end position="98"/>
    </location>
</feature>
<dbReference type="InterPro" id="IPR039447">
    <property type="entry name" value="UreH-like_TM_dom"/>
</dbReference>
<comment type="caution">
    <text evidence="3">The sequence shown here is derived from an EMBL/GenBank/DDBJ whole genome shotgun (WGS) entry which is preliminary data.</text>
</comment>
<sequence length="211" mass="23912">MTDFIVQPFLLGISIGIFCFTYCVPFIAPYLVSEERKLAKNFKVILEFILGRLGGYVLFGAIFGYLGEKISNQAVNLILIISLIILSVVLIIYALGFLKPKGIFCSVKYIKFREKSPILMGFLMGINICPPFLMSLAYVFTLHSALKGMIYFLMFFLGTTIYFLPITFLGFLGKMKEFRFIARIAGLIVGFAFLIYGIYYIIRGLTIFHTV</sequence>
<feature type="transmembrane region" description="Helical" evidence="1">
    <location>
        <begin position="150"/>
        <end position="172"/>
    </location>
</feature>
<evidence type="ECO:0000256" key="1">
    <source>
        <dbReference type="SAM" id="Phobius"/>
    </source>
</evidence>
<dbReference type="AlphaFoldDB" id="A0A2M8KCB0"/>
<feature type="transmembrane region" description="Helical" evidence="1">
    <location>
        <begin position="44"/>
        <end position="65"/>
    </location>
</feature>
<feature type="transmembrane region" description="Helical" evidence="1">
    <location>
        <begin position="184"/>
        <end position="202"/>
    </location>
</feature>
<proteinExistence type="predicted"/>
<protein>
    <recommendedName>
        <fullName evidence="2">Urease accessory protein UreH-like transmembrane domain-containing protein</fullName>
    </recommendedName>
</protein>
<evidence type="ECO:0000313" key="3">
    <source>
        <dbReference type="EMBL" id="PJE57561.1"/>
    </source>
</evidence>
<organism evidence="3 4">
    <name type="scientific">Candidatus Portnoybacteria bacterium CG10_big_fil_rev_8_21_14_0_10_38_18</name>
    <dbReference type="NCBI Taxonomy" id="1974813"/>
    <lineage>
        <taxon>Bacteria</taxon>
        <taxon>Candidatus Portnoyibacteriota</taxon>
    </lineage>
</organism>
<dbReference type="Pfam" id="PF13386">
    <property type="entry name" value="DsbD_2"/>
    <property type="match status" value="1"/>
</dbReference>
<evidence type="ECO:0000259" key="2">
    <source>
        <dbReference type="Pfam" id="PF13386"/>
    </source>
</evidence>
<feature type="domain" description="Urease accessory protein UreH-like transmembrane" evidence="2">
    <location>
        <begin position="9"/>
        <end position="193"/>
    </location>
</feature>